<proteinExistence type="predicted"/>
<dbReference type="EMBL" id="CP039730">
    <property type="protein sequence ID" value="QHT44870.1"/>
    <property type="molecule type" value="Genomic_DNA"/>
</dbReference>
<evidence type="ECO:0000313" key="1">
    <source>
        <dbReference type="EMBL" id="QHT44870.1"/>
    </source>
</evidence>
<geneLocation type="plasmid" evidence="1">
    <name>pZY2</name>
</geneLocation>
<accession>A0A6P1V7V6</accession>
<organism evidence="1">
    <name type="scientific">Enterococcus faecium</name>
    <name type="common">Streptococcus faecium</name>
    <dbReference type="NCBI Taxonomy" id="1352"/>
    <lineage>
        <taxon>Bacteria</taxon>
        <taxon>Bacillati</taxon>
        <taxon>Bacillota</taxon>
        <taxon>Bacilli</taxon>
        <taxon>Lactobacillales</taxon>
        <taxon>Enterococcaceae</taxon>
        <taxon>Enterococcus</taxon>
    </lineage>
</organism>
<protein>
    <submittedName>
        <fullName evidence="1">Uncharacterized protein</fullName>
    </submittedName>
</protein>
<sequence length="131" mass="15666">MKQEKRKMKQTQTETVNDTLADQLAGYYKLFEMGKAQRLIHYLWKYKILFLFWESTLTFSVLFYKSDFYNQHLVLGSFLLIYTILMLNLYTYITLEEHLVISDAGIERNIKRVSFKITLNKPTDKKLSEAF</sequence>
<dbReference type="AlphaFoldDB" id="A0A6P1V7V6"/>
<name>A0A6P1V7V6_ENTFC</name>
<gene>
    <name evidence="1" type="ORF">FCF09_14405</name>
</gene>
<keyword evidence="1" id="KW-0614">Plasmid</keyword>
<reference evidence="1" key="1">
    <citation type="journal article" date="2020" name="J. Antimicrob. Chemother.">
        <title>Tandem amplification of the vanM gene cluster drives vancomycin resistance in vancomycin-variable enterococci.</title>
        <authorList>
            <person name="Sun L."/>
            <person name="Chen Y."/>
            <person name="Hua X."/>
            <person name="Chen Y."/>
            <person name="Hong J."/>
            <person name="Wu X."/>
            <person name="Jiang Y."/>
            <person name="van Schaik W."/>
            <person name="Qu T."/>
            <person name="Yu Y."/>
        </authorList>
    </citation>
    <scope>NUCLEOTIDE SEQUENCE [LARGE SCALE GENOMIC DNA]</scope>
    <source>
        <strain evidence="1">ZY2</strain>
        <plasmid evidence="1">pZY2</plasmid>
    </source>
</reference>